<feature type="domain" description="M23ase beta-sheet core" evidence="2">
    <location>
        <begin position="390"/>
        <end position="465"/>
    </location>
</feature>
<dbReference type="OrthoDB" id="5372565at2"/>
<gene>
    <name evidence="3" type="ORF">CQA66_01420</name>
</gene>
<accession>A0A3D8J915</accession>
<dbReference type="CDD" id="cd12797">
    <property type="entry name" value="M23_peptidase"/>
    <property type="match status" value="1"/>
</dbReference>
<protein>
    <recommendedName>
        <fullName evidence="2">M23ase beta-sheet core domain-containing protein</fullName>
    </recommendedName>
</protein>
<sequence length="486" mass="56141">MSNYRLFIIAIWIVYVLGFCVANDLNEINKNIQNQQAKQKNIDKQRANLNLRLSTLGQNIAKNMAQVKKLDSEIQNLAKNIQNNKDQNKSQEAKLQLLENRLLKLNDEMNSSQEQLSQIILRYMTYSYVLDDEEIWSLHDMMTKEAFSLLKKDTIAKLNLLQKQQNDIVKQINDTNNSIKEVTQIITNQENRHQDLQNMIAKQKNLVANMHDEVKVYNQRLKTIDLQKRELDQLLSKLNILKKNTQEEIRKKAEAEKKAKAEAARLAKLELERKKKEEEQRKKAQRAKAEAEKKAKAEAEKIAQTDSKQAQKFLEAQNKVIESDYQAKISTQETNAAIDNFELARVDSVYQPVNTIKYTGKKTLAPLKSYSLEQSFGDYLDPVYKIRIFNNGVVLKPKGEDSQVYNIMDGKIIHVQEMPGLKKVVIIEHANSLHTIYSMLDKIPPTLKKGFVIKQGYVIGRVNDRLNLEIIQGDKHINPMEVIARK</sequence>
<keyword evidence="1" id="KW-0175">Coiled coil</keyword>
<organism evidence="3 4">
    <name type="scientific">Helicobacter aurati</name>
    <dbReference type="NCBI Taxonomy" id="137778"/>
    <lineage>
        <taxon>Bacteria</taxon>
        <taxon>Pseudomonadati</taxon>
        <taxon>Campylobacterota</taxon>
        <taxon>Epsilonproteobacteria</taxon>
        <taxon>Campylobacterales</taxon>
        <taxon>Helicobacteraceae</taxon>
        <taxon>Helicobacter</taxon>
    </lineage>
</organism>
<evidence type="ECO:0000259" key="2">
    <source>
        <dbReference type="Pfam" id="PF01551"/>
    </source>
</evidence>
<dbReference type="InterPro" id="IPR016047">
    <property type="entry name" value="M23ase_b-sheet_dom"/>
</dbReference>
<evidence type="ECO:0000313" key="3">
    <source>
        <dbReference type="EMBL" id="RDU73354.1"/>
    </source>
</evidence>
<reference evidence="3 4" key="1">
    <citation type="submission" date="2018-04" db="EMBL/GenBank/DDBJ databases">
        <title>Novel Campyloabacter and Helicobacter Species and Strains.</title>
        <authorList>
            <person name="Mannion A.J."/>
            <person name="Shen Z."/>
            <person name="Fox J.G."/>
        </authorList>
    </citation>
    <scope>NUCLEOTIDE SEQUENCE [LARGE SCALE GENOMIC DNA]</scope>
    <source>
        <strain evidence="3 4">MIT 97-5075</strain>
    </source>
</reference>
<dbReference type="Proteomes" id="UP000256424">
    <property type="component" value="Unassembled WGS sequence"/>
</dbReference>
<dbReference type="Pfam" id="PF01551">
    <property type="entry name" value="Peptidase_M23"/>
    <property type="match status" value="1"/>
</dbReference>
<name>A0A3D8J915_9HELI</name>
<evidence type="ECO:0000256" key="1">
    <source>
        <dbReference type="SAM" id="Coils"/>
    </source>
</evidence>
<proteinExistence type="predicted"/>
<dbReference type="Gene3D" id="2.70.70.10">
    <property type="entry name" value="Glucose Permease (Domain IIA)"/>
    <property type="match status" value="1"/>
</dbReference>
<evidence type="ECO:0000313" key="4">
    <source>
        <dbReference type="Proteomes" id="UP000256424"/>
    </source>
</evidence>
<keyword evidence="4" id="KW-1185">Reference proteome</keyword>
<dbReference type="InterPro" id="IPR011055">
    <property type="entry name" value="Dup_hybrid_motif"/>
</dbReference>
<dbReference type="RefSeq" id="WP_104762968.1">
    <property type="nucleotide sequence ID" value="NZ_FZPM01000012.1"/>
</dbReference>
<comment type="caution">
    <text evidence="3">The sequence shown here is derived from an EMBL/GenBank/DDBJ whole genome shotgun (WGS) entry which is preliminary data.</text>
</comment>
<dbReference type="AlphaFoldDB" id="A0A3D8J915"/>
<dbReference type="EMBL" id="NXLW01000002">
    <property type="protein sequence ID" value="RDU73354.1"/>
    <property type="molecule type" value="Genomic_DNA"/>
</dbReference>
<dbReference type="SUPFAM" id="SSF51261">
    <property type="entry name" value="Duplicated hybrid motif"/>
    <property type="match status" value="1"/>
</dbReference>
<feature type="coiled-coil region" evidence="1">
    <location>
        <begin position="25"/>
        <end position="115"/>
    </location>
</feature>
<feature type="coiled-coil region" evidence="1">
    <location>
        <begin position="172"/>
        <end position="308"/>
    </location>
</feature>